<evidence type="ECO:0000256" key="6">
    <source>
        <dbReference type="ARBA" id="ARBA00023180"/>
    </source>
</evidence>
<dbReference type="PANTHER" id="PTHR23294:SF0">
    <property type="entry name" value="UNC93-LIKE PROTEIN MFSD11"/>
    <property type="match status" value="1"/>
</dbReference>
<dbReference type="GO" id="GO:0016020">
    <property type="term" value="C:membrane"/>
    <property type="evidence" value="ECO:0007669"/>
    <property type="project" value="UniProtKB-SubCell"/>
</dbReference>
<name>A0A914C6Z4_9BILA</name>
<feature type="transmembrane region" description="Helical" evidence="9">
    <location>
        <begin position="61"/>
        <end position="80"/>
    </location>
</feature>
<dbReference type="InterPro" id="IPR051617">
    <property type="entry name" value="UNC-93-like_regulator"/>
</dbReference>
<dbReference type="InterPro" id="IPR010291">
    <property type="entry name" value="Ion_channel_UNC-93"/>
</dbReference>
<keyword evidence="4 9" id="KW-1133">Transmembrane helix</keyword>
<evidence type="ECO:0000256" key="8">
    <source>
        <dbReference type="ARBA" id="ARBA00041910"/>
    </source>
</evidence>
<dbReference type="PANTHER" id="PTHR23294">
    <property type="entry name" value="ET TRANSLATION PRODUCT-RELATED"/>
    <property type="match status" value="1"/>
</dbReference>
<organism evidence="10 11">
    <name type="scientific">Acrobeloides nanus</name>
    <dbReference type="NCBI Taxonomy" id="290746"/>
    <lineage>
        <taxon>Eukaryota</taxon>
        <taxon>Metazoa</taxon>
        <taxon>Ecdysozoa</taxon>
        <taxon>Nematoda</taxon>
        <taxon>Chromadorea</taxon>
        <taxon>Rhabditida</taxon>
        <taxon>Tylenchina</taxon>
        <taxon>Cephalobomorpha</taxon>
        <taxon>Cephaloboidea</taxon>
        <taxon>Cephalobidae</taxon>
        <taxon>Acrobeloides</taxon>
    </lineage>
</organism>
<protein>
    <recommendedName>
        <fullName evidence="7">UNC93-like protein MFSD11</fullName>
    </recommendedName>
    <alternativeName>
        <fullName evidence="8">Major facilitator superfamily domain-containing protein 11</fullName>
    </alternativeName>
</protein>
<evidence type="ECO:0000256" key="9">
    <source>
        <dbReference type="SAM" id="Phobius"/>
    </source>
</evidence>
<sequence>MNLSTIKLLYGIFTGVAAIASVIFLLLPTTKNDLKQKEASEPSNLDIMKLTTKLFFTKKSILISIGSAHSGILLCFWSGIFPTAVAFTQKLGDGFEKSTIIALTVLFTGLGQLSGGIILTILNLKFQSCKREIIVTTSTICQLIAYSIVFFTFPAIASLDKTDEIGFISPR</sequence>
<evidence type="ECO:0000256" key="2">
    <source>
        <dbReference type="ARBA" id="ARBA00009172"/>
    </source>
</evidence>
<evidence type="ECO:0000256" key="3">
    <source>
        <dbReference type="ARBA" id="ARBA00022692"/>
    </source>
</evidence>
<dbReference type="WBParaSite" id="ACRNAN_Path_453.g1718.t1">
    <property type="protein sequence ID" value="ACRNAN_Path_453.g1718.t1"/>
    <property type="gene ID" value="ACRNAN_Path_453.g1718"/>
</dbReference>
<keyword evidence="5 9" id="KW-0472">Membrane</keyword>
<comment type="subcellular location">
    <subcellularLocation>
        <location evidence="1">Membrane</location>
        <topology evidence="1">Multi-pass membrane protein</topology>
    </subcellularLocation>
</comment>
<comment type="similarity">
    <text evidence="2">Belongs to the unc-93 family.</text>
</comment>
<dbReference type="Proteomes" id="UP000887540">
    <property type="component" value="Unplaced"/>
</dbReference>
<evidence type="ECO:0000256" key="4">
    <source>
        <dbReference type="ARBA" id="ARBA00022989"/>
    </source>
</evidence>
<proteinExistence type="inferred from homology"/>
<dbReference type="Pfam" id="PF05978">
    <property type="entry name" value="UNC-93"/>
    <property type="match status" value="1"/>
</dbReference>
<evidence type="ECO:0000256" key="7">
    <source>
        <dbReference type="ARBA" id="ARBA00040302"/>
    </source>
</evidence>
<feature type="transmembrane region" description="Helical" evidence="9">
    <location>
        <begin position="100"/>
        <end position="122"/>
    </location>
</feature>
<evidence type="ECO:0000256" key="1">
    <source>
        <dbReference type="ARBA" id="ARBA00004141"/>
    </source>
</evidence>
<dbReference type="AlphaFoldDB" id="A0A914C6Z4"/>
<reference evidence="11" key="1">
    <citation type="submission" date="2022-11" db="UniProtKB">
        <authorList>
            <consortium name="WormBaseParasite"/>
        </authorList>
    </citation>
    <scope>IDENTIFICATION</scope>
</reference>
<dbReference type="Gene3D" id="1.20.1250.20">
    <property type="entry name" value="MFS general substrate transporter like domains"/>
    <property type="match status" value="1"/>
</dbReference>
<dbReference type="SUPFAM" id="SSF103473">
    <property type="entry name" value="MFS general substrate transporter"/>
    <property type="match status" value="1"/>
</dbReference>
<evidence type="ECO:0000313" key="10">
    <source>
        <dbReference type="Proteomes" id="UP000887540"/>
    </source>
</evidence>
<keyword evidence="6" id="KW-0325">Glycoprotein</keyword>
<accession>A0A914C6Z4</accession>
<feature type="transmembrane region" description="Helical" evidence="9">
    <location>
        <begin position="6"/>
        <end position="27"/>
    </location>
</feature>
<feature type="transmembrane region" description="Helical" evidence="9">
    <location>
        <begin position="134"/>
        <end position="157"/>
    </location>
</feature>
<keyword evidence="3 9" id="KW-0812">Transmembrane</keyword>
<dbReference type="InterPro" id="IPR036259">
    <property type="entry name" value="MFS_trans_sf"/>
</dbReference>
<evidence type="ECO:0000313" key="11">
    <source>
        <dbReference type="WBParaSite" id="ACRNAN_Path_453.g1718.t1"/>
    </source>
</evidence>
<evidence type="ECO:0000256" key="5">
    <source>
        <dbReference type="ARBA" id="ARBA00023136"/>
    </source>
</evidence>
<keyword evidence="10" id="KW-1185">Reference proteome</keyword>